<dbReference type="PANTHER" id="PTHR43798">
    <property type="entry name" value="MONOACYLGLYCEROL LIPASE"/>
    <property type="match status" value="1"/>
</dbReference>
<dbReference type="Gene3D" id="3.40.50.1820">
    <property type="entry name" value="alpha/beta hydrolase"/>
    <property type="match status" value="1"/>
</dbReference>
<dbReference type="AlphaFoldDB" id="A0A6N8JE25"/>
<dbReference type="PANTHER" id="PTHR43798:SF33">
    <property type="entry name" value="HYDROLASE, PUTATIVE (AFU_ORTHOLOGUE AFUA_2G14860)-RELATED"/>
    <property type="match status" value="1"/>
</dbReference>
<dbReference type="GO" id="GO:0016020">
    <property type="term" value="C:membrane"/>
    <property type="evidence" value="ECO:0007669"/>
    <property type="project" value="TreeGrafter"/>
</dbReference>
<dbReference type="PRINTS" id="PR00412">
    <property type="entry name" value="EPOXHYDRLASE"/>
</dbReference>
<comment type="caution">
    <text evidence="2">The sequence shown here is derived from an EMBL/GenBank/DDBJ whole genome shotgun (WGS) entry which is preliminary data.</text>
</comment>
<dbReference type="Pfam" id="PF00561">
    <property type="entry name" value="Abhydrolase_1"/>
    <property type="match status" value="1"/>
</dbReference>
<dbReference type="InterPro" id="IPR050266">
    <property type="entry name" value="AB_hydrolase_sf"/>
</dbReference>
<evidence type="ECO:0000313" key="2">
    <source>
        <dbReference type="EMBL" id="MVT43214.1"/>
    </source>
</evidence>
<dbReference type="SUPFAM" id="SSF53474">
    <property type="entry name" value="alpha/beta-Hydrolases"/>
    <property type="match status" value="1"/>
</dbReference>
<dbReference type="GO" id="GO:0046464">
    <property type="term" value="P:acylglycerol catabolic process"/>
    <property type="evidence" value="ECO:0007669"/>
    <property type="project" value="TreeGrafter"/>
</dbReference>
<gene>
    <name evidence="2" type="ORF">GO495_21635</name>
</gene>
<keyword evidence="2" id="KW-0378">Hydrolase</keyword>
<proteinExistence type="predicted"/>
<keyword evidence="3" id="KW-1185">Reference proteome</keyword>
<name>A0A6N8JE25_9BACT</name>
<dbReference type="InterPro" id="IPR000073">
    <property type="entry name" value="AB_hydrolase_1"/>
</dbReference>
<feature type="domain" description="AB hydrolase-1" evidence="1">
    <location>
        <begin position="26"/>
        <end position="266"/>
    </location>
</feature>
<dbReference type="GO" id="GO:0047372">
    <property type="term" value="F:monoacylglycerol lipase activity"/>
    <property type="evidence" value="ECO:0007669"/>
    <property type="project" value="TreeGrafter"/>
</dbReference>
<dbReference type="EMBL" id="WRXO01000007">
    <property type="protein sequence ID" value="MVT43214.1"/>
    <property type="molecule type" value="Genomic_DNA"/>
</dbReference>
<dbReference type="OrthoDB" id="9773293at2"/>
<dbReference type="RefSeq" id="WP_157301827.1">
    <property type="nucleotide sequence ID" value="NZ_BAAAZB010000026.1"/>
</dbReference>
<dbReference type="Proteomes" id="UP000468388">
    <property type="component" value="Unassembled WGS sequence"/>
</dbReference>
<dbReference type="InterPro" id="IPR029058">
    <property type="entry name" value="AB_hydrolase_fold"/>
</dbReference>
<accession>A0A6N8JE25</accession>
<evidence type="ECO:0000313" key="3">
    <source>
        <dbReference type="Proteomes" id="UP000468388"/>
    </source>
</evidence>
<sequence>MRLPGAKETIVDNIPVTYYESGHGDPMILLNGWPQTAHIWRKVFPPLSEHYHVFAIDLPGMGNVNATPAADTLTVAMFIKSFCDQLGLKNIHLAGHDVGAWVATTFALEYEPILRSLIILDAGIPGLIPDEVFSPLNANKIWQFYFHAIEEIPEFLIEGKEKEYLNWYFTRKTTVKDAITADDINIYTAAYTGKERLRNGFDYYRAFPESAAQNKSYQHKLSIPVLAIGGEQSQGVNVGKAMQKIAQGDIQSVSLGECGHYIAEEQPGKFLELVLEFIR</sequence>
<reference evidence="2 3" key="1">
    <citation type="submission" date="2019-12" db="EMBL/GenBank/DDBJ databases">
        <title>The draft genomic sequence of strain Chitinophaga oryziterrae JCM 16595.</title>
        <authorList>
            <person name="Zhang X."/>
        </authorList>
    </citation>
    <scope>NUCLEOTIDE SEQUENCE [LARGE SCALE GENOMIC DNA]</scope>
    <source>
        <strain evidence="2 3">JCM 16595</strain>
    </source>
</reference>
<dbReference type="InterPro" id="IPR000639">
    <property type="entry name" value="Epox_hydrolase-like"/>
</dbReference>
<protein>
    <submittedName>
        <fullName evidence="2">Alpha/beta fold hydrolase</fullName>
    </submittedName>
</protein>
<organism evidence="2 3">
    <name type="scientific">Chitinophaga oryziterrae</name>
    <dbReference type="NCBI Taxonomy" id="1031224"/>
    <lineage>
        <taxon>Bacteria</taxon>
        <taxon>Pseudomonadati</taxon>
        <taxon>Bacteroidota</taxon>
        <taxon>Chitinophagia</taxon>
        <taxon>Chitinophagales</taxon>
        <taxon>Chitinophagaceae</taxon>
        <taxon>Chitinophaga</taxon>
    </lineage>
</organism>
<evidence type="ECO:0000259" key="1">
    <source>
        <dbReference type="Pfam" id="PF00561"/>
    </source>
</evidence>